<organism evidence="1 2">
    <name type="scientific">Plasmodium ovale wallikeri</name>
    <dbReference type="NCBI Taxonomy" id="864142"/>
    <lineage>
        <taxon>Eukaryota</taxon>
        <taxon>Sar</taxon>
        <taxon>Alveolata</taxon>
        <taxon>Apicomplexa</taxon>
        <taxon>Aconoidasida</taxon>
        <taxon>Haemosporida</taxon>
        <taxon>Plasmodiidae</taxon>
        <taxon>Plasmodium</taxon>
        <taxon>Plasmodium (Plasmodium)</taxon>
    </lineage>
</organism>
<protein>
    <recommendedName>
        <fullName evidence="3">PIR Superfamily Protein</fullName>
    </recommendedName>
</protein>
<proteinExistence type="predicted"/>
<gene>
    <name evidence="1" type="ORF">POVWA1_068180</name>
</gene>
<dbReference type="Proteomes" id="UP000078555">
    <property type="component" value="Unassembled WGS sequence"/>
</dbReference>
<dbReference type="EMBL" id="FLRD01000596">
    <property type="protein sequence ID" value="SBT55180.1"/>
    <property type="molecule type" value="Genomic_DNA"/>
</dbReference>
<accession>A0A1A9AF70</accession>
<keyword evidence="2" id="KW-1185">Reference proteome</keyword>
<dbReference type="AlphaFoldDB" id="A0A1A9AF70"/>
<evidence type="ECO:0000313" key="1">
    <source>
        <dbReference type="EMBL" id="SBT55180.1"/>
    </source>
</evidence>
<sequence length="100" mass="12023">MLSSCKSVYSIPFLRNLKNIKNTENLNDIDFAYLNYWLNSLSRNTTINHDLTVDQFQKEMSDREYEFVSVTFDKKLYDIKSRKNSFINKFRKETLPLFFS</sequence>
<evidence type="ECO:0008006" key="3">
    <source>
        <dbReference type="Google" id="ProtNLM"/>
    </source>
</evidence>
<reference evidence="2" key="1">
    <citation type="submission" date="2016-05" db="EMBL/GenBank/DDBJ databases">
        <authorList>
            <person name="Naeem R."/>
        </authorList>
    </citation>
    <scope>NUCLEOTIDE SEQUENCE [LARGE SCALE GENOMIC DNA]</scope>
</reference>
<evidence type="ECO:0000313" key="2">
    <source>
        <dbReference type="Proteomes" id="UP000078555"/>
    </source>
</evidence>
<name>A0A1A9AF70_PLAOA</name>